<dbReference type="SUPFAM" id="SSF51735">
    <property type="entry name" value="NAD(P)-binding Rossmann-fold domains"/>
    <property type="match status" value="1"/>
</dbReference>
<dbReference type="Pfam" id="PF13561">
    <property type="entry name" value="adh_short_C2"/>
    <property type="match status" value="1"/>
</dbReference>
<sequence length="277" mass="28770">MSTPSPVHPHAPSRRVTLVTGAAGGIGQALCRRVLQAGDRLIALDHDAGALEGLAAVLAGQGVSADDLARLHPLVADVTDCAGLCDKVATAVAAVGPVDVLVSNVGAARGPTVRKTTPQDWQADIQLNLNGAFHCVEAVRHAMVERRSGQLVLIGSVNALTTLGHPAYSAAKAALVSYTRSLAMELGAYGIRANIVLPGTVKTPAWQARADKNPQVFEQLKKWYPLGDFATPDDVADAVLFLASPAARVITGVALPVDAGLMAGILPMAREITVEDY</sequence>
<comment type="similarity">
    <text evidence="1">Belongs to the short-chain dehydrogenases/reductases (SDR) family.</text>
</comment>
<dbReference type="PRINTS" id="PR00081">
    <property type="entry name" value="GDHRDH"/>
</dbReference>
<dbReference type="Proteomes" id="UP000217154">
    <property type="component" value="Chromosome"/>
</dbReference>
<dbReference type="KEGG" id="vbo:CKY39_27920"/>
<dbReference type="GO" id="GO:0030497">
    <property type="term" value="P:fatty acid elongation"/>
    <property type="evidence" value="ECO:0007669"/>
    <property type="project" value="TreeGrafter"/>
</dbReference>
<dbReference type="CDD" id="cd05233">
    <property type="entry name" value="SDR_c"/>
    <property type="match status" value="1"/>
</dbReference>
<dbReference type="InterPro" id="IPR036291">
    <property type="entry name" value="NAD(P)-bd_dom_sf"/>
</dbReference>
<name>A0A250DU99_9BURK</name>
<dbReference type="FunFam" id="3.40.50.720:FF:000084">
    <property type="entry name" value="Short-chain dehydrogenase reductase"/>
    <property type="match status" value="1"/>
</dbReference>
<dbReference type="GO" id="GO:0016616">
    <property type="term" value="F:oxidoreductase activity, acting on the CH-OH group of donors, NAD or NADP as acceptor"/>
    <property type="evidence" value="ECO:0007669"/>
    <property type="project" value="TreeGrafter"/>
</dbReference>
<dbReference type="PANTHER" id="PTHR42760:SF135">
    <property type="entry name" value="BLL7886 PROTEIN"/>
    <property type="match status" value="1"/>
</dbReference>
<dbReference type="Gene3D" id="3.40.50.720">
    <property type="entry name" value="NAD(P)-binding Rossmann-like Domain"/>
    <property type="match status" value="1"/>
</dbReference>
<organism evidence="2 3">
    <name type="scientific">Variovorax boronicumulans</name>
    <dbReference type="NCBI Taxonomy" id="436515"/>
    <lineage>
        <taxon>Bacteria</taxon>
        <taxon>Pseudomonadati</taxon>
        <taxon>Pseudomonadota</taxon>
        <taxon>Betaproteobacteria</taxon>
        <taxon>Burkholderiales</taxon>
        <taxon>Comamonadaceae</taxon>
        <taxon>Variovorax</taxon>
    </lineage>
</organism>
<dbReference type="EMBL" id="CP023284">
    <property type="protein sequence ID" value="ATA57940.1"/>
    <property type="molecule type" value="Genomic_DNA"/>
</dbReference>
<accession>A0A250DU99</accession>
<dbReference type="InterPro" id="IPR002347">
    <property type="entry name" value="SDR_fam"/>
</dbReference>
<gene>
    <name evidence="2" type="ORF">CKY39_27920</name>
</gene>
<evidence type="ECO:0000313" key="3">
    <source>
        <dbReference type="Proteomes" id="UP000217154"/>
    </source>
</evidence>
<dbReference type="AlphaFoldDB" id="A0A250DU99"/>
<evidence type="ECO:0000256" key="1">
    <source>
        <dbReference type="ARBA" id="ARBA00006484"/>
    </source>
</evidence>
<proteinExistence type="inferred from homology"/>
<protein>
    <submittedName>
        <fullName evidence="2">Short-chain dehydrogenase</fullName>
    </submittedName>
</protein>
<dbReference type="NCBIfam" id="NF005474">
    <property type="entry name" value="PRK07074.1"/>
    <property type="match status" value="1"/>
</dbReference>
<evidence type="ECO:0000313" key="2">
    <source>
        <dbReference type="EMBL" id="ATA57940.1"/>
    </source>
</evidence>
<dbReference type="PANTHER" id="PTHR42760">
    <property type="entry name" value="SHORT-CHAIN DEHYDROGENASES/REDUCTASES FAMILY MEMBER"/>
    <property type="match status" value="1"/>
</dbReference>
<dbReference type="PRINTS" id="PR00080">
    <property type="entry name" value="SDRFAMILY"/>
</dbReference>
<reference evidence="2 3" key="1">
    <citation type="submission" date="2017-09" db="EMBL/GenBank/DDBJ databases">
        <title>The diverse metabolic capabilities of V. boronicumulans make it an excellent choice for continued studies on novel biodegradation.</title>
        <authorList>
            <person name="Sun S."/>
        </authorList>
    </citation>
    <scope>NUCLEOTIDE SEQUENCE [LARGE SCALE GENOMIC DNA]</scope>
    <source>
        <strain evidence="2 3">J1</strain>
    </source>
</reference>